<gene>
    <name evidence="8" type="ORF">AMELA_G00007020</name>
</gene>
<feature type="region of interest" description="Disordered" evidence="6">
    <location>
        <begin position="1"/>
        <end position="26"/>
    </location>
</feature>
<dbReference type="PROSITE" id="PS50888">
    <property type="entry name" value="BHLH"/>
    <property type="match status" value="1"/>
</dbReference>
<sequence>MAPSTRAPTQEKNETPRLRKPAVEKLRRDRINTGIARLKLLLKDELNPKSKLEKADILETAVAYLKKNKTLARVSPEQRYADGFARCLEETARFLTVHNRVEKSKDITMCSLGHAVHPKATGSISLSMNAVKSSPERTGSVWRPW</sequence>
<dbReference type="SMART" id="SM00353">
    <property type="entry name" value="HLH"/>
    <property type="match status" value="1"/>
</dbReference>
<dbReference type="Pfam" id="PF00010">
    <property type="entry name" value="HLH"/>
    <property type="match status" value="1"/>
</dbReference>
<feature type="compositionally biased region" description="Basic and acidic residues" evidence="6">
    <location>
        <begin position="9"/>
        <end position="26"/>
    </location>
</feature>
<evidence type="ECO:0000256" key="5">
    <source>
        <dbReference type="ARBA" id="ARBA00023242"/>
    </source>
</evidence>
<feature type="domain" description="BHLH" evidence="7">
    <location>
        <begin position="15"/>
        <end position="68"/>
    </location>
</feature>
<comment type="caution">
    <text evidence="8">The sequence shown here is derived from an EMBL/GenBank/DDBJ whole genome shotgun (WGS) entry which is preliminary data.</text>
</comment>
<keyword evidence="5" id="KW-0539">Nucleus</keyword>
<dbReference type="InterPro" id="IPR036638">
    <property type="entry name" value="HLH_DNA-bd_sf"/>
</dbReference>
<evidence type="ECO:0000259" key="7">
    <source>
        <dbReference type="PROSITE" id="PS50888"/>
    </source>
</evidence>
<keyword evidence="2" id="KW-0678">Repressor</keyword>
<protein>
    <recommendedName>
        <fullName evidence="7">BHLH domain-containing protein</fullName>
    </recommendedName>
</protein>
<organism evidence="8 9">
    <name type="scientific">Ameiurus melas</name>
    <name type="common">Black bullhead</name>
    <name type="synonym">Silurus melas</name>
    <dbReference type="NCBI Taxonomy" id="219545"/>
    <lineage>
        <taxon>Eukaryota</taxon>
        <taxon>Metazoa</taxon>
        <taxon>Chordata</taxon>
        <taxon>Craniata</taxon>
        <taxon>Vertebrata</taxon>
        <taxon>Euteleostomi</taxon>
        <taxon>Actinopterygii</taxon>
        <taxon>Neopterygii</taxon>
        <taxon>Teleostei</taxon>
        <taxon>Ostariophysi</taxon>
        <taxon>Siluriformes</taxon>
        <taxon>Ictaluridae</taxon>
        <taxon>Ameiurus</taxon>
    </lineage>
</organism>
<accession>A0A7J6BFJ0</accession>
<comment type="subcellular location">
    <subcellularLocation>
        <location evidence="1">Nucleus</location>
    </subcellularLocation>
</comment>
<evidence type="ECO:0000256" key="2">
    <source>
        <dbReference type="ARBA" id="ARBA00022491"/>
    </source>
</evidence>
<evidence type="ECO:0000256" key="6">
    <source>
        <dbReference type="SAM" id="MobiDB-lite"/>
    </source>
</evidence>
<reference evidence="8 9" key="1">
    <citation type="submission" date="2020-02" db="EMBL/GenBank/DDBJ databases">
        <title>A chromosome-scale genome assembly of the black bullhead catfish (Ameiurus melas).</title>
        <authorList>
            <person name="Wen M."/>
            <person name="Zham M."/>
            <person name="Cabau C."/>
            <person name="Klopp C."/>
            <person name="Donnadieu C."/>
            <person name="Roques C."/>
            <person name="Bouchez O."/>
            <person name="Lampietro C."/>
            <person name="Jouanno E."/>
            <person name="Herpin A."/>
            <person name="Louis A."/>
            <person name="Berthelot C."/>
            <person name="Parey E."/>
            <person name="Roest-Crollius H."/>
            <person name="Braasch I."/>
            <person name="Postlethwait J."/>
            <person name="Robinson-Rechavi M."/>
            <person name="Echchiki A."/>
            <person name="Begum T."/>
            <person name="Montfort J."/>
            <person name="Schartl M."/>
            <person name="Bobe J."/>
            <person name="Guiguen Y."/>
        </authorList>
    </citation>
    <scope>NUCLEOTIDE SEQUENCE [LARGE SCALE GENOMIC DNA]</scope>
    <source>
        <strain evidence="8">M_S1</strain>
        <tissue evidence="8">Blood</tissue>
    </source>
</reference>
<dbReference type="SUPFAM" id="SSF47459">
    <property type="entry name" value="HLH, helix-loop-helix DNA-binding domain"/>
    <property type="match status" value="1"/>
</dbReference>
<dbReference type="AlphaFoldDB" id="A0A7J6BFJ0"/>
<evidence type="ECO:0000256" key="1">
    <source>
        <dbReference type="ARBA" id="ARBA00004123"/>
    </source>
</evidence>
<name>A0A7J6BFJ0_AMEME</name>
<dbReference type="InterPro" id="IPR050370">
    <property type="entry name" value="HES_HEY"/>
</dbReference>
<dbReference type="GO" id="GO:0046983">
    <property type="term" value="F:protein dimerization activity"/>
    <property type="evidence" value="ECO:0007669"/>
    <property type="project" value="InterPro"/>
</dbReference>
<evidence type="ECO:0000256" key="4">
    <source>
        <dbReference type="ARBA" id="ARBA00023163"/>
    </source>
</evidence>
<proteinExistence type="predicted"/>
<dbReference type="Proteomes" id="UP000593565">
    <property type="component" value="Unassembled WGS sequence"/>
</dbReference>
<keyword evidence="3" id="KW-0805">Transcription regulation</keyword>
<dbReference type="PANTHER" id="PTHR10985">
    <property type="entry name" value="BASIC HELIX-LOOP-HELIX TRANSCRIPTION FACTOR, HES-RELATED"/>
    <property type="match status" value="1"/>
</dbReference>
<evidence type="ECO:0000256" key="3">
    <source>
        <dbReference type="ARBA" id="ARBA00023015"/>
    </source>
</evidence>
<dbReference type="InterPro" id="IPR011598">
    <property type="entry name" value="bHLH_dom"/>
</dbReference>
<evidence type="ECO:0000313" key="9">
    <source>
        <dbReference type="Proteomes" id="UP000593565"/>
    </source>
</evidence>
<keyword evidence="4" id="KW-0804">Transcription</keyword>
<dbReference type="EMBL" id="JAAGNN010000001">
    <property type="protein sequence ID" value="KAF4093885.1"/>
    <property type="molecule type" value="Genomic_DNA"/>
</dbReference>
<dbReference type="GO" id="GO:0005634">
    <property type="term" value="C:nucleus"/>
    <property type="evidence" value="ECO:0007669"/>
    <property type="project" value="UniProtKB-SubCell"/>
</dbReference>
<keyword evidence="9" id="KW-1185">Reference proteome</keyword>
<dbReference type="Gene3D" id="4.10.280.10">
    <property type="entry name" value="Helix-loop-helix DNA-binding domain"/>
    <property type="match status" value="1"/>
</dbReference>
<evidence type="ECO:0000313" key="8">
    <source>
        <dbReference type="EMBL" id="KAF4093885.1"/>
    </source>
</evidence>